<sequence>MHIYARRLLKATGIVVFPRSNFGHVPGIWFVGLSILLEGEKILKEEISVIIRTSTKLSWLSSMNEEFSLPTPIGSRGIGAMKNSKKYQTEKKKKYNSLIFKNKMKARNAAKRAAQQESAVPRVNFEQNGSAVNQEAVPPVNQGPPSLHHPTCVVTKPCTKWRE</sequence>
<name>A0AAD4SEC1_9MAGN</name>
<evidence type="ECO:0000256" key="1">
    <source>
        <dbReference type="SAM" id="MobiDB-lite"/>
    </source>
</evidence>
<dbReference type="AlphaFoldDB" id="A0AAD4SEC1"/>
<comment type="caution">
    <text evidence="2">The sequence shown here is derived from an EMBL/GenBank/DDBJ whole genome shotgun (WGS) entry which is preliminary data.</text>
</comment>
<keyword evidence="3" id="KW-1185">Reference proteome</keyword>
<dbReference type="EMBL" id="JAJJMB010011750">
    <property type="protein sequence ID" value="KAI3900070.1"/>
    <property type="molecule type" value="Genomic_DNA"/>
</dbReference>
<evidence type="ECO:0000313" key="3">
    <source>
        <dbReference type="Proteomes" id="UP001202328"/>
    </source>
</evidence>
<protein>
    <submittedName>
        <fullName evidence="2">Uncharacterized protein</fullName>
    </submittedName>
</protein>
<proteinExistence type="predicted"/>
<evidence type="ECO:0000313" key="2">
    <source>
        <dbReference type="EMBL" id="KAI3900070.1"/>
    </source>
</evidence>
<gene>
    <name evidence="2" type="ORF">MKW98_000970</name>
</gene>
<dbReference type="Proteomes" id="UP001202328">
    <property type="component" value="Unassembled WGS sequence"/>
</dbReference>
<accession>A0AAD4SEC1</accession>
<reference evidence="2" key="1">
    <citation type="submission" date="2022-04" db="EMBL/GenBank/DDBJ databases">
        <title>A functionally conserved STORR gene fusion in Papaver species that diverged 16.8 million years ago.</title>
        <authorList>
            <person name="Catania T."/>
        </authorList>
    </citation>
    <scope>NUCLEOTIDE SEQUENCE</scope>
    <source>
        <strain evidence="2">S-188037</strain>
    </source>
</reference>
<feature type="region of interest" description="Disordered" evidence="1">
    <location>
        <begin position="132"/>
        <end position="151"/>
    </location>
</feature>
<organism evidence="2 3">
    <name type="scientific">Papaver atlanticum</name>
    <dbReference type="NCBI Taxonomy" id="357466"/>
    <lineage>
        <taxon>Eukaryota</taxon>
        <taxon>Viridiplantae</taxon>
        <taxon>Streptophyta</taxon>
        <taxon>Embryophyta</taxon>
        <taxon>Tracheophyta</taxon>
        <taxon>Spermatophyta</taxon>
        <taxon>Magnoliopsida</taxon>
        <taxon>Ranunculales</taxon>
        <taxon>Papaveraceae</taxon>
        <taxon>Papaveroideae</taxon>
        <taxon>Papaver</taxon>
    </lineage>
</organism>